<sequence>MGQTKLWFLAVLLGVCTWLEPGKGSLPFHMNSVIQVVEVLESHHLDGHLNLTMTELARGLGCCDSEFYQLLLGEAPAVPPDLPFLSQEQRSFLMRLVKHEVQASSTEQGVVLLPDGTTVAVSPLVAGIEAGLKGRREVPLPPEALELLLVTTEPLNQTHPELPLTIDALYAVTIAKALGVAFLLAQANESQVPMGPNGCWDSVSEPQNFTLLGRPSPLTDAFVNGALDGVILGAHLAGQGEPAAPLSTLLREYYTGDGLAGESQARSNFRRQNFVQLTEAGQLEEQVVRSLQLLRALPQMAPLLSGVGDEELLAAASRAVQEFTEAYLECPAVIPRCMWGARPYKGTPTQLKLPLSFVYIHHTSSPSQPCRTFPECAADMRAMQRFHQDDRGWDDIGYSFVVGSDGYMYQGRGWHWVGAHTRGYNSKGYGVSFIGDYMDTLPEAFALTLVRDNFLPCAVKGAKIRANYTVHGHRQMVHTACPGNLLYREIQTWQGFKVRPLLHAPQHSLSTRGHSANGAVGV</sequence>
<evidence type="ECO:0000259" key="5">
    <source>
        <dbReference type="SMART" id="SM00701"/>
    </source>
</evidence>
<feature type="domain" description="N-acetylmuramoyl-L-alanine amidase" evidence="4">
    <location>
        <begin position="344"/>
        <end position="483"/>
    </location>
</feature>
<feature type="domain" description="Peptidoglycan recognition protein family" evidence="5">
    <location>
        <begin position="331"/>
        <end position="477"/>
    </location>
</feature>
<evidence type="ECO:0000256" key="2">
    <source>
        <dbReference type="ARBA" id="ARBA00022859"/>
    </source>
</evidence>
<dbReference type="SUPFAM" id="SSF55846">
    <property type="entry name" value="N-acetylmuramoyl-L-alanine amidase-like"/>
    <property type="match status" value="1"/>
</dbReference>
<dbReference type="InterPro" id="IPR002502">
    <property type="entry name" value="Amidase_domain"/>
</dbReference>
<reference evidence="6" key="2">
    <citation type="submission" date="2025-08" db="UniProtKB">
        <authorList>
            <consortium name="Ensembl"/>
        </authorList>
    </citation>
    <scope>IDENTIFICATION</scope>
</reference>
<keyword evidence="3" id="KW-0732">Signal</keyword>
<proteinExistence type="inferred from homology"/>
<dbReference type="AlphaFoldDB" id="A0A452GJB4"/>
<dbReference type="FunFam" id="3.40.80.10:FF:000001">
    <property type="entry name" value="Peptidoglycan recognition protein 1"/>
    <property type="match status" value="1"/>
</dbReference>
<keyword evidence="7" id="KW-1185">Reference proteome</keyword>
<dbReference type="InterPro" id="IPR036505">
    <property type="entry name" value="Amidase/PGRP_sf"/>
</dbReference>
<name>A0A452GJB4_9SAUR</name>
<dbReference type="InterPro" id="IPR015510">
    <property type="entry name" value="PGRP"/>
</dbReference>
<evidence type="ECO:0000313" key="6">
    <source>
        <dbReference type="Ensembl" id="ENSGAGP00000001769.1"/>
    </source>
</evidence>
<dbReference type="GO" id="GO:0002376">
    <property type="term" value="P:immune system process"/>
    <property type="evidence" value="ECO:0007669"/>
    <property type="project" value="UniProtKB-KW"/>
</dbReference>
<dbReference type="Gene3D" id="3.40.80.10">
    <property type="entry name" value="Peptidoglycan recognition protein-like"/>
    <property type="match status" value="1"/>
</dbReference>
<dbReference type="SMART" id="SM00644">
    <property type="entry name" value="Ami_2"/>
    <property type="match status" value="1"/>
</dbReference>
<feature type="chain" id="PRO_5019370038" evidence="3">
    <location>
        <begin position="25"/>
        <end position="522"/>
    </location>
</feature>
<dbReference type="Ensembl" id="ENSGAGT00000002011.1">
    <property type="protein sequence ID" value="ENSGAGP00000001769.1"/>
    <property type="gene ID" value="ENSGAGG00000001418.1"/>
</dbReference>
<dbReference type="Proteomes" id="UP000291020">
    <property type="component" value="Unassembled WGS sequence"/>
</dbReference>
<accession>A0A452GJB4</accession>
<dbReference type="GO" id="GO:0009253">
    <property type="term" value="P:peptidoglycan catabolic process"/>
    <property type="evidence" value="ECO:0007669"/>
    <property type="project" value="InterPro"/>
</dbReference>
<dbReference type="SMART" id="SM00701">
    <property type="entry name" value="PGRP"/>
    <property type="match status" value="1"/>
</dbReference>
<evidence type="ECO:0000313" key="7">
    <source>
        <dbReference type="Proteomes" id="UP000291020"/>
    </source>
</evidence>
<dbReference type="STRING" id="38772.ENSGAGP00000001769"/>
<dbReference type="PANTHER" id="PTHR11022:SF66">
    <property type="entry name" value="N-ACETYLMURAMOYL-L-ALANINE AMIDASE"/>
    <property type="match status" value="1"/>
</dbReference>
<dbReference type="CDD" id="cd06583">
    <property type="entry name" value="PGRP"/>
    <property type="match status" value="1"/>
</dbReference>
<dbReference type="PANTHER" id="PTHR11022">
    <property type="entry name" value="PEPTIDOGLYCAN RECOGNITION PROTEIN"/>
    <property type="match status" value="1"/>
</dbReference>
<comment type="similarity">
    <text evidence="1">Belongs to the N-acetylmuramoyl-L-alanine amidase 2 family.</text>
</comment>
<protein>
    <submittedName>
        <fullName evidence="6">Uncharacterized protein</fullName>
    </submittedName>
</protein>
<feature type="signal peptide" evidence="3">
    <location>
        <begin position="1"/>
        <end position="24"/>
    </location>
</feature>
<keyword evidence="2" id="KW-0391">Immunity</keyword>
<dbReference type="GO" id="GO:0008270">
    <property type="term" value="F:zinc ion binding"/>
    <property type="evidence" value="ECO:0007669"/>
    <property type="project" value="InterPro"/>
</dbReference>
<reference evidence="7" key="1">
    <citation type="journal article" date="2017" name="PLoS ONE">
        <title>The Agassiz's desert tortoise genome provides a resource for the conservation of a threatened species.</title>
        <authorList>
            <person name="Tollis M."/>
            <person name="DeNardo D.F."/>
            <person name="Cornelius J.A."/>
            <person name="Dolby G.A."/>
            <person name="Edwards T."/>
            <person name="Henen B.T."/>
            <person name="Karl A.E."/>
            <person name="Murphy R.W."/>
            <person name="Kusumi K."/>
        </authorList>
    </citation>
    <scope>NUCLEOTIDE SEQUENCE [LARGE SCALE GENOMIC DNA]</scope>
</reference>
<organism evidence="6 7">
    <name type="scientific">Gopherus agassizii</name>
    <name type="common">Agassiz's desert tortoise</name>
    <dbReference type="NCBI Taxonomy" id="38772"/>
    <lineage>
        <taxon>Eukaryota</taxon>
        <taxon>Metazoa</taxon>
        <taxon>Chordata</taxon>
        <taxon>Craniata</taxon>
        <taxon>Vertebrata</taxon>
        <taxon>Euteleostomi</taxon>
        <taxon>Archelosauria</taxon>
        <taxon>Testudinata</taxon>
        <taxon>Testudines</taxon>
        <taxon>Cryptodira</taxon>
        <taxon>Durocryptodira</taxon>
        <taxon>Testudinoidea</taxon>
        <taxon>Testudinidae</taxon>
        <taxon>Gopherus</taxon>
    </lineage>
</organism>
<dbReference type="GO" id="GO:0008745">
    <property type="term" value="F:N-acetylmuramoyl-L-alanine amidase activity"/>
    <property type="evidence" value="ECO:0007669"/>
    <property type="project" value="InterPro"/>
</dbReference>
<evidence type="ECO:0000256" key="3">
    <source>
        <dbReference type="SAM" id="SignalP"/>
    </source>
</evidence>
<dbReference type="Pfam" id="PF01510">
    <property type="entry name" value="Amidase_2"/>
    <property type="match status" value="1"/>
</dbReference>
<evidence type="ECO:0000259" key="4">
    <source>
        <dbReference type="SMART" id="SM00644"/>
    </source>
</evidence>
<dbReference type="InterPro" id="IPR006619">
    <property type="entry name" value="PGRP_domain_met/bac"/>
</dbReference>
<reference evidence="6" key="3">
    <citation type="submission" date="2025-09" db="UniProtKB">
        <authorList>
            <consortium name="Ensembl"/>
        </authorList>
    </citation>
    <scope>IDENTIFICATION</scope>
</reference>
<evidence type="ECO:0000256" key="1">
    <source>
        <dbReference type="ARBA" id="ARBA00007553"/>
    </source>
</evidence>